<evidence type="ECO:0000256" key="1">
    <source>
        <dbReference type="SAM" id="MobiDB-lite"/>
    </source>
</evidence>
<accession>A0A1X6PGP8</accession>
<evidence type="ECO:0000313" key="2">
    <source>
        <dbReference type="EMBL" id="OSX79935.1"/>
    </source>
</evidence>
<evidence type="ECO:0000313" key="3">
    <source>
        <dbReference type="Proteomes" id="UP000218209"/>
    </source>
</evidence>
<dbReference type="AlphaFoldDB" id="A0A1X6PGP8"/>
<protein>
    <submittedName>
        <fullName evidence="2">Uncharacterized protein</fullName>
    </submittedName>
</protein>
<gene>
    <name evidence="2" type="ORF">BU14_0068s0030</name>
</gene>
<proteinExistence type="predicted"/>
<feature type="region of interest" description="Disordered" evidence="1">
    <location>
        <begin position="1"/>
        <end position="23"/>
    </location>
</feature>
<dbReference type="EMBL" id="KV918784">
    <property type="protein sequence ID" value="OSX79935.1"/>
    <property type="molecule type" value="Genomic_DNA"/>
</dbReference>
<keyword evidence="3" id="KW-1185">Reference proteome</keyword>
<reference evidence="2 3" key="1">
    <citation type="submission" date="2017-03" db="EMBL/GenBank/DDBJ databases">
        <title>WGS assembly of Porphyra umbilicalis.</title>
        <authorList>
            <person name="Brawley S.H."/>
            <person name="Blouin N.A."/>
            <person name="Ficko-Blean E."/>
            <person name="Wheeler G.L."/>
            <person name="Lohr M."/>
            <person name="Goodson H.V."/>
            <person name="Jenkins J.W."/>
            <person name="Blaby-Haas C.E."/>
            <person name="Helliwell K.E."/>
            <person name="Chan C."/>
            <person name="Marriage T."/>
            <person name="Bhattacharya D."/>
            <person name="Klein A.S."/>
            <person name="Badis Y."/>
            <person name="Brodie J."/>
            <person name="Cao Y."/>
            <person name="Collen J."/>
            <person name="Dittami S.M."/>
            <person name="Gachon C.M."/>
            <person name="Green B.R."/>
            <person name="Karpowicz S."/>
            <person name="Kim J.W."/>
            <person name="Kudahl U."/>
            <person name="Lin S."/>
            <person name="Michel G."/>
            <person name="Mittag M."/>
            <person name="Olson B.J."/>
            <person name="Pangilinan J."/>
            <person name="Peng Y."/>
            <person name="Qiu H."/>
            <person name="Shu S."/>
            <person name="Singer J.T."/>
            <person name="Smith A.G."/>
            <person name="Sprecher B.N."/>
            <person name="Wagner V."/>
            <person name="Wang W."/>
            <person name="Wang Z.-Y."/>
            <person name="Yan J."/>
            <person name="Yarish C."/>
            <person name="Zoeuner-Riek S."/>
            <person name="Zhuang Y."/>
            <person name="Zou Y."/>
            <person name="Lindquist E.A."/>
            <person name="Grimwood J."/>
            <person name="Barry K."/>
            <person name="Rokhsar D.S."/>
            <person name="Schmutz J."/>
            <person name="Stiller J.W."/>
            <person name="Grossman A.R."/>
            <person name="Prochnik S.E."/>
        </authorList>
    </citation>
    <scope>NUCLEOTIDE SEQUENCE [LARGE SCALE GENOMIC DNA]</scope>
    <source>
        <strain evidence="2">4086291</strain>
    </source>
</reference>
<dbReference type="Proteomes" id="UP000218209">
    <property type="component" value="Unassembled WGS sequence"/>
</dbReference>
<organism evidence="2 3">
    <name type="scientific">Porphyra umbilicalis</name>
    <name type="common">Purple laver</name>
    <name type="synonym">Red alga</name>
    <dbReference type="NCBI Taxonomy" id="2786"/>
    <lineage>
        <taxon>Eukaryota</taxon>
        <taxon>Rhodophyta</taxon>
        <taxon>Bangiophyceae</taxon>
        <taxon>Bangiales</taxon>
        <taxon>Bangiaceae</taxon>
        <taxon>Porphyra</taxon>
    </lineage>
</organism>
<name>A0A1X6PGP8_PORUM</name>
<sequence length="82" mass="8443">MLLGAARRCPPPAAQRRAPRGAVVPPAVPSQPFLPVLASCSWRGATVPPPCCSLASRSPLRGGASHATLLSRPSSFLTCKSP</sequence>